<sequence length="579" mass="65297">MIKKVQERFALTHLGAVNLIKACVSCTISYLAIAMSIGVLYYFTCDVLEMLYGSSNTILYSMYLIEFVIVVILIFIAHYIQYNMTFYNTYKESARLRIRVAEKLRKFPLMFFSKRDLSDLTTTILSDVTGMEQALSHFIPEFFGSIASTLLLSISMFFFDFRMALAAVWCVPVSFLLVVLAKRKLSNAGFKDRQKQLVRTEKIQETMETIRDLKANHYTQQYLNEVDQVIDDCEKSQIKTELTNALFVVSSQLILKLGIATVVIYGVTSLINQMIDLKVFMLFLIVASRLYGPLSGTLQNLAAIISCDPKIARLNEIENYPLQTGEEKFEPSNYDIEFKNVSFEYQTKKKVLEDVSFVAKQNEITALIGNSGGGKTTCASLAARFYELNEGVIKIGGIDISTVDPEILLSKFSIVFQEVVLFNNTILENIRIGKKDATDEEVMEAAQKAFCDEFVEKLPDGYNTVIGENGSKLSGGQRQRISIARAILKDAPIILLDEASASLDVESETFVQKALSRLIANRTVIMIAHRMRTIANASKLIVLEDGHVVEQGTPEQLLRKEGVYQRMVDLQKMSNEWKL</sequence>
<dbReference type="RefSeq" id="WP_156635159.1">
    <property type="nucleotide sequence ID" value="NZ_CACRTL010000011.1"/>
</dbReference>
<dbReference type="PANTHER" id="PTHR43394">
    <property type="entry name" value="ATP-DEPENDENT PERMEASE MDL1, MITOCHONDRIAL"/>
    <property type="match status" value="1"/>
</dbReference>
<dbReference type="InterPro" id="IPR011527">
    <property type="entry name" value="ABC1_TM_dom"/>
</dbReference>
<dbReference type="InterPro" id="IPR036640">
    <property type="entry name" value="ABC1_TM_sf"/>
</dbReference>
<evidence type="ECO:0000256" key="4">
    <source>
        <dbReference type="ARBA" id="ARBA00022840"/>
    </source>
</evidence>
<evidence type="ECO:0000256" key="3">
    <source>
        <dbReference type="ARBA" id="ARBA00022741"/>
    </source>
</evidence>
<feature type="domain" description="ABC transmembrane type-1" evidence="9">
    <location>
        <begin position="31"/>
        <end position="306"/>
    </location>
</feature>
<proteinExistence type="predicted"/>
<evidence type="ECO:0000259" key="9">
    <source>
        <dbReference type="PROSITE" id="PS50929"/>
    </source>
</evidence>
<evidence type="ECO:0000256" key="1">
    <source>
        <dbReference type="ARBA" id="ARBA00004651"/>
    </source>
</evidence>
<dbReference type="Gene3D" id="3.40.50.300">
    <property type="entry name" value="P-loop containing nucleotide triphosphate hydrolases"/>
    <property type="match status" value="1"/>
</dbReference>
<dbReference type="GO" id="GO:0015421">
    <property type="term" value="F:ABC-type oligopeptide transporter activity"/>
    <property type="evidence" value="ECO:0007669"/>
    <property type="project" value="TreeGrafter"/>
</dbReference>
<evidence type="ECO:0000313" key="10">
    <source>
        <dbReference type="EMBL" id="VYT60380.1"/>
    </source>
</evidence>
<evidence type="ECO:0000256" key="6">
    <source>
        <dbReference type="ARBA" id="ARBA00023136"/>
    </source>
</evidence>
<feature type="transmembrane region" description="Helical" evidence="7">
    <location>
        <begin position="164"/>
        <end position="181"/>
    </location>
</feature>
<dbReference type="InterPro" id="IPR003439">
    <property type="entry name" value="ABC_transporter-like_ATP-bd"/>
</dbReference>
<organism evidence="10">
    <name type="scientific">Thomasclavelia ramosa</name>
    <dbReference type="NCBI Taxonomy" id="1547"/>
    <lineage>
        <taxon>Bacteria</taxon>
        <taxon>Bacillati</taxon>
        <taxon>Bacillota</taxon>
        <taxon>Erysipelotrichia</taxon>
        <taxon>Erysipelotrichales</taxon>
        <taxon>Coprobacillaceae</taxon>
        <taxon>Thomasclavelia</taxon>
    </lineage>
</organism>
<dbReference type="InterPro" id="IPR017871">
    <property type="entry name" value="ABC_transporter-like_CS"/>
</dbReference>
<evidence type="ECO:0000256" key="7">
    <source>
        <dbReference type="SAM" id="Phobius"/>
    </source>
</evidence>
<dbReference type="GO" id="GO:0005524">
    <property type="term" value="F:ATP binding"/>
    <property type="evidence" value="ECO:0007669"/>
    <property type="project" value="UniProtKB-KW"/>
</dbReference>
<dbReference type="PROSITE" id="PS00211">
    <property type="entry name" value="ABC_TRANSPORTER_1"/>
    <property type="match status" value="1"/>
</dbReference>
<dbReference type="PANTHER" id="PTHR43394:SF1">
    <property type="entry name" value="ATP-BINDING CASSETTE SUB-FAMILY B MEMBER 10, MITOCHONDRIAL"/>
    <property type="match status" value="1"/>
</dbReference>
<dbReference type="SUPFAM" id="SSF52540">
    <property type="entry name" value="P-loop containing nucleoside triphosphate hydrolases"/>
    <property type="match status" value="1"/>
</dbReference>
<dbReference type="InterPro" id="IPR027417">
    <property type="entry name" value="P-loop_NTPase"/>
</dbReference>
<dbReference type="CDD" id="cd07346">
    <property type="entry name" value="ABC_6TM_exporters"/>
    <property type="match status" value="1"/>
</dbReference>
<protein>
    <submittedName>
        <fullName evidence="10">Putative ABC transporter ATP-binding protein</fullName>
    </submittedName>
</protein>
<dbReference type="SUPFAM" id="SSF90123">
    <property type="entry name" value="ABC transporter transmembrane region"/>
    <property type="match status" value="1"/>
</dbReference>
<dbReference type="FunFam" id="3.40.50.300:FF:001443">
    <property type="entry name" value="ABC transporter, ATP-binding protein"/>
    <property type="match status" value="1"/>
</dbReference>
<evidence type="ECO:0000256" key="5">
    <source>
        <dbReference type="ARBA" id="ARBA00022989"/>
    </source>
</evidence>
<dbReference type="SMART" id="SM00382">
    <property type="entry name" value="AAA"/>
    <property type="match status" value="1"/>
</dbReference>
<dbReference type="InterPro" id="IPR039421">
    <property type="entry name" value="Type_1_exporter"/>
</dbReference>
<dbReference type="Pfam" id="PF00664">
    <property type="entry name" value="ABC_membrane"/>
    <property type="match status" value="1"/>
</dbReference>
<keyword evidence="6 7" id="KW-0472">Membrane</keyword>
<feature type="transmembrane region" description="Helical" evidence="7">
    <location>
        <begin position="58"/>
        <end position="80"/>
    </location>
</feature>
<feature type="domain" description="ABC transporter" evidence="8">
    <location>
        <begin position="336"/>
        <end position="570"/>
    </location>
</feature>
<comment type="subcellular location">
    <subcellularLocation>
        <location evidence="1">Cell membrane</location>
        <topology evidence="1">Multi-pass membrane protein</topology>
    </subcellularLocation>
</comment>
<keyword evidence="4 10" id="KW-0067">ATP-binding</keyword>
<feature type="transmembrane region" description="Helical" evidence="7">
    <location>
        <begin position="20"/>
        <end position="43"/>
    </location>
</feature>
<evidence type="ECO:0000256" key="2">
    <source>
        <dbReference type="ARBA" id="ARBA00022692"/>
    </source>
</evidence>
<name>A0A6N2Y3M5_9FIRM</name>
<accession>A0A6N2Y3M5</accession>
<keyword evidence="2 7" id="KW-0812">Transmembrane</keyword>
<dbReference type="Gene3D" id="1.20.1560.10">
    <property type="entry name" value="ABC transporter type 1, transmembrane domain"/>
    <property type="match status" value="1"/>
</dbReference>
<dbReference type="PROSITE" id="PS50893">
    <property type="entry name" value="ABC_TRANSPORTER_2"/>
    <property type="match status" value="1"/>
</dbReference>
<feature type="transmembrane region" description="Helical" evidence="7">
    <location>
        <begin position="138"/>
        <end position="158"/>
    </location>
</feature>
<evidence type="ECO:0000259" key="8">
    <source>
        <dbReference type="PROSITE" id="PS50893"/>
    </source>
</evidence>
<keyword evidence="5 7" id="KW-1133">Transmembrane helix</keyword>
<dbReference type="GO" id="GO:0005886">
    <property type="term" value="C:plasma membrane"/>
    <property type="evidence" value="ECO:0007669"/>
    <property type="project" value="UniProtKB-SubCell"/>
</dbReference>
<dbReference type="PROSITE" id="PS50929">
    <property type="entry name" value="ABC_TM1F"/>
    <property type="match status" value="1"/>
</dbReference>
<dbReference type="InterPro" id="IPR003593">
    <property type="entry name" value="AAA+_ATPase"/>
</dbReference>
<dbReference type="EMBL" id="CACRTL010000011">
    <property type="protein sequence ID" value="VYT60380.1"/>
    <property type="molecule type" value="Genomic_DNA"/>
</dbReference>
<dbReference type="AlphaFoldDB" id="A0A6N2Y3M5"/>
<reference evidence="10" key="1">
    <citation type="submission" date="2019-11" db="EMBL/GenBank/DDBJ databases">
        <authorList>
            <person name="Feng L."/>
        </authorList>
    </citation>
    <scope>NUCLEOTIDE SEQUENCE</scope>
    <source>
        <strain evidence="10">CramosumLFYP8</strain>
    </source>
</reference>
<keyword evidence="3" id="KW-0547">Nucleotide-binding</keyword>
<gene>
    <name evidence="10" type="ORF">CRLFYP8_01514</name>
</gene>
<dbReference type="GO" id="GO:0016887">
    <property type="term" value="F:ATP hydrolysis activity"/>
    <property type="evidence" value="ECO:0007669"/>
    <property type="project" value="InterPro"/>
</dbReference>
<dbReference type="Pfam" id="PF00005">
    <property type="entry name" value="ABC_tran"/>
    <property type="match status" value="1"/>
</dbReference>
<feature type="transmembrane region" description="Helical" evidence="7">
    <location>
        <begin position="245"/>
        <end position="268"/>
    </location>
</feature>